<dbReference type="Proteomes" id="UP000016491">
    <property type="component" value="Unassembled WGS sequence"/>
</dbReference>
<comment type="caution">
    <text evidence="2">The sequence shown here is derived from an EMBL/GenBank/DDBJ whole genome shotgun (WGS) entry which is preliminary data.</text>
</comment>
<keyword evidence="1" id="KW-0472">Membrane</keyword>
<evidence type="ECO:0000313" key="3">
    <source>
        <dbReference type="Proteomes" id="UP000016491"/>
    </source>
</evidence>
<accession>A0ABC9TW90</accession>
<name>A0ABC9TW90_CLOSY</name>
<dbReference type="AlphaFoldDB" id="A0ABC9TW90"/>
<evidence type="ECO:0000256" key="1">
    <source>
        <dbReference type="SAM" id="Phobius"/>
    </source>
</evidence>
<feature type="transmembrane region" description="Helical" evidence="1">
    <location>
        <begin position="21"/>
        <end position="40"/>
    </location>
</feature>
<reference evidence="2 3" key="1">
    <citation type="submission" date="2013-07" db="EMBL/GenBank/DDBJ databases">
        <authorList>
            <person name="Weinstock G."/>
            <person name="Sodergren E."/>
            <person name="Wylie T."/>
            <person name="Fulton L."/>
            <person name="Fulton R."/>
            <person name="Fronick C."/>
            <person name="O'Laughlin M."/>
            <person name="Godfrey J."/>
            <person name="Miner T."/>
            <person name="Herter B."/>
            <person name="Appelbaum E."/>
            <person name="Cordes M."/>
            <person name="Lek S."/>
            <person name="Wollam A."/>
            <person name="Pepin K.H."/>
            <person name="Palsikar V.B."/>
            <person name="Mitreva M."/>
            <person name="Wilson R.K."/>
        </authorList>
    </citation>
    <scope>NUCLEOTIDE SEQUENCE [LARGE SCALE GENOMIC DNA]</scope>
    <source>
        <strain evidence="2 3">ATCC 14940</strain>
    </source>
</reference>
<organism evidence="2 3">
    <name type="scientific">[Clostridium] symbiosum ATCC 14940</name>
    <dbReference type="NCBI Taxonomy" id="411472"/>
    <lineage>
        <taxon>Bacteria</taxon>
        <taxon>Bacillati</taxon>
        <taxon>Bacillota</taxon>
        <taxon>Clostridia</taxon>
        <taxon>Lachnospirales</taxon>
        <taxon>Lachnospiraceae</taxon>
        <taxon>Otoolea</taxon>
    </lineage>
</organism>
<gene>
    <name evidence="2" type="ORF">CLOSYM_02806</name>
</gene>
<protein>
    <submittedName>
        <fullName evidence="2">Uncharacterized protein</fullName>
    </submittedName>
</protein>
<sequence>MFSLFLRKSRVMRRDAMKSELFTTINGAFSRFCASFVAVWPKAEL</sequence>
<keyword evidence="1" id="KW-0812">Transmembrane</keyword>
<dbReference type="EMBL" id="AWSU01000218">
    <property type="protein sequence ID" value="ERI76099.1"/>
    <property type="molecule type" value="Genomic_DNA"/>
</dbReference>
<proteinExistence type="predicted"/>
<keyword evidence="1" id="KW-1133">Transmembrane helix</keyword>
<evidence type="ECO:0000313" key="2">
    <source>
        <dbReference type="EMBL" id="ERI76099.1"/>
    </source>
</evidence>